<protein>
    <submittedName>
        <fullName evidence="7">Mg-chelatase subunit ChlD</fullName>
    </submittedName>
</protein>
<feature type="domain" description="VWFA" evidence="6">
    <location>
        <begin position="102"/>
        <end position="207"/>
    </location>
</feature>
<dbReference type="Pfam" id="PF13519">
    <property type="entry name" value="VWA_2"/>
    <property type="match status" value="1"/>
</dbReference>
<evidence type="ECO:0000313" key="7">
    <source>
        <dbReference type="EMBL" id="EIJ39597.1"/>
    </source>
</evidence>
<keyword evidence="5" id="KW-0812">Transmembrane</keyword>
<dbReference type="HOGENOM" id="CLU_024570_3_0_10"/>
<dbReference type="InterPro" id="IPR011990">
    <property type="entry name" value="TPR-like_helical_dom_sf"/>
</dbReference>
<accession>I3C7K4</accession>
<dbReference type="PANTHER" id="PTHR22550:SF14">
    <property type="entry name" value="VWFA DOMAIN-CONTAINING PROTEIN"/>
    <property type="match status" value="1"/>
</dbReference>
<dbReference type="SUPFAM" id="SSF48452">
    <property type="entry name" value="TPR-like"/>
    <property type="match status" value="1"/>
</dbReference>
<evidence type="ECO:0000256" key="3">
    <source>
        <dbReference type="PROSITE-ProRule" id="PRU00339"/>
    </source>
</evidence>
<evidence type="ECO:0000259" key="6">
    <source>
        <dbReference type="Pfam" id="PF13519"/>
    </source>
</evidence>
<feature type="transmembrane region" description="Helical" evidence="5">
    <location>
        <begin position="66"/>
        <end position="88"/>
    </location>
</feature>
<evidence type="ECO:0000313" key="8">
    <source>
        <dbReference type="Proteomes" id="UP000004690"/>
    </source>
</evidence>
<gene>
    <name evidence="7" type="ORF">JoomaDRAFT_2625</name>
</gene>
<evidence type="ECO:0000256" key="4">
    <source>
        <dbReference type="SAM" id="MobiDB-lite"/>
    </source>
</evidence>
<dbReference type="InterPro" id="IPR050768">
    <property type="entry name" value="UPF0353/GerABKA_families"/>
</dbReference>
<dbReference type="InterPro" id="IPR036465">
    <property type="entry name" value="vWFA_dom_sf"/>
</dbReference>
<dbReference type="Gene3D" id="1.25.40.10">
    <property type="entry name" value="Tetratricopeptide repeat domain"/>
    <property type="match status" value="1"/>
</dbReference>
<dbReference type="STRING" id="926559.JoomaDRAFT_2625"/>
<dbReference type="InterPro" id="IPR013105">
    <property type="entry name" value="TPR_2"/>
</dbReference>
<proteinExistence type="predicted"/>
<dbReference type="SUPFAM" id="SSF53300">
    <property type="entry name" value="vWA-like"/>
    <property type="match status" value="1"/>
</dbReference>
<dbReference type="Pfam" id="PF07719">
    <property type="entry name" value="TPR_2"/>
    <property type="match status" value="1"/>
</dbReference>
<name>I3C7K4_9FLAO</name>
<dbReference type="EMBL" id="JH651379">
    <property type="protein sequence ID" value="EIJ39597.1"/>
    <property type="molecule type" value="Genomic_DNA"/>
</dbReference>
<reference evidence="7 8" key="1">
    <citation type="submission" date="2012-02" db="EMBL/GenBank/DDBJ databases">
        <title>Improved High-Quality Draft genome of Joostella marina DSM 19592.</title>
        <authorList>
            <consortium name="US DOE Joint Genome Institute (JGI-PGF)"/>
            <person name="Lucas S."/>
            <person name="Copeland A."/>
            <person name="Lapidus A."/>
            <person name="Bruce D."/>
            <person name="Goodwin L."/>
            <person name="Pitluck S."/>
            <person name="Peters L."/>
            <person name="Chertkov O."/>
            <person name="Ovchinnikova G."/>
            <person name="Kyrpides N."/>
            <person name="Mavromatis K."/>
            <person name="Detter J.C."/>
            <person name="Han C."/>
            <person name="Land M."/>
            <person name="Hauser L."/>
            <person name="Markowitz V."/>
            <person name="Cheng J.-F."/>
            <person name="Hugenholtz P."/>
            <person name="Woyke T."/>
            <person name="Wu D."/>
            <person name="Tindall B."/>
            <person name="Brambilla E."/>
            <person name="Klenk H.-P."/>
            <person name="Eisen J.A."/>
        </authorList>
    </citation>
    <scope>NUCLEOTIDE SEQUENCE [LARGE SCALE GENOMIC DNA]</scope>
    <source>
        <strain evidence="7 8">DSM 19592</strain>
    </source>
</reference>
<keyword evidence="8" id="KW-1185">Reference proteome</keyword>
<dbReference type="Proteomes" id="UP000004690">
    <property type="component" value="Unassembled WGS sequence"/>
</dbReference>
<dbReference type="Gene3D" id="3.40.50.410">
    <property type="entry name" value="von Willebrand factor, type A domain"/>
    <property type="match status" value="1"/>
</dbReference>
<dbReference type="PROSITE" id="PS50005">
    <property type="entry name" value="TPR"/>
    <property type="match status" value="1"/>
</dbReference>
<dbReference type="AlphaFoldDB" id="I3C7K4"/>
<evidence type="ECO:0000256" key="2">
    <source>
        <dbReference type="ARBA" id="ARBA00022803"/>
    </source>
</evidence>
<keyword evidence="5" id="KW-1133">Transmembrane helix</keyword>
<evidence type="ECO:0000256" key="5">
    <source>
        <dbReference type="SAM" id="Phobius"/>
    </source>
</evidence>
<dbReference type="OrthoDB" id="9807628at2"/>
<feature type="transmembrane region" description="Helical" evidence="5">
    <location>
        <begin position="20"/>
        <end position="38"/>
    </location>
</feature>
<feature type="region of interest" description="Disordered" evidence="4">
    <location>
        <begin position="459"/>
        <end position="535"/>
    </location>
</feature>
<dbReference type="SMART" id="SM00028">
    <property type="entry name" value="TPR"/>
    <property type="match status" value="1"/>
</dbReference>
<keyword evidence="2 3" id="KW-0802">TPR repeat</keyword>
<organism evidence="7 8">
    <name type="scientific">Galbibacter orientalis DSM 19592</name>
    <dbReference type="NCBI Taxonomy" id="926559"/>
    <lineage>
        <taxon>Bacteria</taxon>
        <taxon>Pseudomonadati</taxon>
        <taxon>Bacteroidota</taxon>
        <taxon>Flavobacteriia</taxon>
        <taxon>Flavobacteriales</taxon>
        <taxon>Flavobacteriaceae</taxon>
        <taxon>Galbibacter</taxon>
    </lineage>
</organism>
<sequence length="573" mass="64496">MYKDLLPINWSDFHFLRPQFLWLLLPVVVLMVISLLSMQQELKWKRIIAPHLRPYVISKGSNAVKVFMHLVLLLAFASGILGLSGPTWKKIEVPGQKLETPMVVLLDISQSMMADDIQPNRLERAKFKIKDLIKYNPRARMALVGFAGTAHTIVPLTKDYEIINSHIEGLKPSTMPFPGSDLEAALILGDSLTKVTKAPGTIVVFSDDFREKERGVLSNFAKNSKNKIVILPMSTPGGAEIPSARGKGFIKGKDGKTVRSSLDATLMASLNEIEGITVQQLTLDDSDVELIAKNISKNLEFTEKNEEKDNDWRDVGLLFIIPMAVLLLLWFRKGWVLYSLTFLLLVSCNDDTSNFSDLWYTKDYQGQRLSNKGDFKEAADVYKDPLRKGVAYFKAGDYEAAINSFSKDTTAMGAYNLGLSYFKNGDYAAAELAFNIAVEKDPSLEAAKVNRQKLMQVLPEEDQLSVENAQESKDEKNPKNTQNKSPEDLSGGGQEASKEDMKKERQEETVNSNIHKGKELDEVPDDIKASIPQDDSKILMRKVDDDPTLFLQRKFKYQVKKYNIKPKSNEEVW</sequence>
<dbReference type="InterPro" id="IPR002035">
    <property type="entry name" value="VWF_A"/>
</dbReference>
<keyword evidence="5" id="KW-0472">Membrane</keyword>
<dbReference type="PANTHER" id="PTHR22550">
    <property type="entry name" value="SPORE GERMINATION PROTEIN"/>
    <property type="match status" value="1"/>
</dbReference>
<feature type="compositionally biased region" description="Basic and acidic residues" evidence="4">
    <location>
        <begin position="496"/>
        <end position="508"/>
    </location>
</feature>
<evidence type="ECO:0000256" key="1">
    <source>
        <dbReference type="ARBA" id="ARBA00022737"/>
    </source>
</evidence>
<feature type="repeat" description="TPR" evidence="3">
    <location>
        <begin position="411"/>
        <end position="444"/>
    </location>
</feature>
<keyword evidence="1" id="KW-0677">Repeat</keyword>
<dbReference type="RefSeq" id="WP_008613190.1">
    <property type="nucleotide sequence ID" value="NZ_JH651379.1"/>
</dbReference>
<dbReference type="InterPro" id="IPR019734">
    <property type="entry name" value="TPR_rpt"/>
</dbReference>
<dbReference type="eggNOG" id="COG0457">
    <property type="taxonomic scope" value="Bacteria"/>
</dbReference>
<dbReference type="eggNOG" id="COG2304">
    <property type="taxonomic scope" value="Bacteria"/>
</dbReference>
<feature type="compositionally biased region" description="Basic and acidic residues" evidence="4">
    <location>
        <begin position="516"/>
        <end position="535"/>
    </location>
</feature>